<gene>
    <name evidence="1" type="ORF">B5C34_00310</name>
</gene>
<keyword evidence="2" id="KW-1185">Reference proteome</keyword>
<proteinExistence type="predicted"/>
<name>A0A219B122_9SPHN</name>
<evidence type="ECO:0000313" key="1">
    <source>
        <dbReference type="EMBL" id="OWV32052.1"/>
    </source>
</evidence>
<accession>A0A219B122</accession>
<organism evidence="1 2">
    <name type="scientific">Pacificimonas flava</name>
    <dbReference type="NCBI Taxonomy" id="1234595"/>
    <lineage>
        <taxon>Bacteria</taxon>
        <taxon>Pseudomonadati</taxon>
        <taxon>Pseudomonadota</taxon>
        <taxon>Alphaproteobacteria</taxon>
        <taxon>Sphingomonadales</taxon>
        <taxon>Sphingosinicellaceae</taxon>
        <taxon>Pacificimonas</taxon>
    </lineage>
</organism>
<dbReference type="Proteomes" id="UP000198462">
    <property type="component" value="Unassembled WGS sequence"/>
</dbReference>
<sequence>MKRVRSNWQGAVLVCGKCQKKLKGGFGPKRKNSLTKELRAHCGLAKGRKGRLGIVEVKCLDICPKKAVVALNTNHSGVWQIIEPGSDMEHVTAALGIDCQAEPGS</sequence>
<dbReference type="EMBL" id="NFZT01000001">
    <property type="protein sequence ID" value="OWV32052.1"/>
    <property type="molecule type" value="Genomic_DNA"/>
</dbReference>
<comment type="caution">
    <text evidence="1">The sequence shown here is derived from an EMBL/GenBank/DDBJ whole genome shotgun (WGS) entry which is preliminary data.</text>
</comment>
<reference evidence="2" key="1">
    <citation type="submission" date="2017-05" db="EMBL/GenBank/DDBJ databases">
        <authorList>
            <person name="Lin X."/>
        </authorList>
    </citation>
    <scope>NUCLEOTIDE SEQUENCE [LARGE SCALE GENOMIC DNA]</scope>
    <source>
        <strain evidence="2">JLT2012</strain>
    </source>
</reference>
<dbReference type="OrthoDB" id="7412671at2"/>
<protein>
    <recommendedName>
        <fullName evidence="3">(2Fe-2S) ferredoxin domain-containing protein</fullName>
    </recommendedName>
</protein>
<evidence type="ECO:0008006" key="3">
    <source>
        <dbReference type="Google" id="ProtNLM"/>
    </source>
</evidence>
<evidence type="ECO:0000313" key="2">
    <source>
        <dbReference type="Proteomes" id="UP000198462"/>
    </source>
</evidence>
<dbReference type="RefSeq" id="WP_088710850.1">
    <property type="nucleotide sequence ID" value="NZ_NFZT01000001.1"/>
</dbReference>
<dbReference type="AlphaFoldDB" id="A0A219B122"/>